<dbReference type="EMBL" id="CALNXJ010000059">
    <property type="protein sequence ID" value="CAH3155997.1"/>
    <property type="molecule type" value="Genomic_DNA"/>
</dbReference>
<gene>
    <name evidence="1" type="ORF">PMEA_00028294</name>
</gene>
<reference evidence="1 2" key="1">
    <citation type="submission" date="2022-05" db="EMBL/GenBank/DDBJ databases">
        <authorList>
            <consortium name="Genoscope - CEA"/>
            <person name="William W."/>
        </authorList>
    </citation>
    <scope>NUCLEOTIDE SEQUENCE [LARGE SCALE GENOMIC DNA]</scope>
</reference>
<keyword evidence="2" id="KW-1185">Reference proteome</keyword>
<evidence type="ECO:0000313" key="2">
    <source>
        <dbReference type="Proteomes" id="UP001159428"/>
    </source>
</evidence>
<evidence type="ECO:0000313" key="1">
    <source>
        <dbReference type="EMBL" id="CAH3155997.1"/>
    </source>
</evidence>
<comment type="caution">
    <text evidence="1">The sequence shown here is derived from an EMBL/GenBank/DDBJ whole genome shotgun (WGS) entry which is preliminary data.</text>
</comment>
<protein>
    <submittedName>
        <fullName evidence="1">Uncharacterized protein</fullName>
    </submittedName>
</protein>
<organism evidence="1 2">
    <name type="scientific">Pocillopora meandrina</name>
    <dbReference type="NCBI Taxonomy" id="46732"/>
    <lineage>
        <taxon>Eukaryota</taxon>
        <taxon>Metazoa</taxon>
        <taxon>Cnidaria</taxon>
        <taxon>Anthozoa</taxon>
        <taxon>Hexacorallia</taxon>
        <taxon>Scleractinia</taxon>
        <taxon>Astrocoeniina</taxon>
        <taxon>Pocilloporidae</taxon>
        <taxon>Pocillopora</taxon>
    </lineage>
</organism>
<accession>A0AAU9XS13</accession>
<proteinExistence type="predicted"/>
<name>A0AAU9XS13_9CNID</name>
<dbReference type="AlphaFoldDB" id="A0AAU9XS13"/>
<sequence>MESFERENNVTPSLARDTYSHDHTYQEEHHDLLPLNGNNFTIFVCGNKQHGVVGLQVALITFFICDHQCHNCEHVTKVAESEEIMGHKMHDFLVDFFAERNFQESTESVAAATTHKEWKIRSVSCKKNTIPSINNTKKSILLSGRCSLWQNVNY</sequence>
<dbReference type="Proteomes" id="UP001159428">
    <property type="component" value="Unassembled WGS sequence"/>
</dbReference>